<name>A0A0R3T1R2_RODNA</name>
<feature type="compositionally biased region" description="Basic and acidic residues" evidence="1">
    <location>
        <begin position="576"/>
        <end position="589"/>
    </location>
</feature>
<dbReference type="PANTHER" id="PTHR12202">
    <property type="entry name" value="ESF1 HOMOLOG"/>
    <property type="match status" value="1"/>
</dbReference>
<dbReference type="GO" id="GO:0003723">
    <property type="term" value="F:RNA binding"/>
    <property type="evidence" value="ECO:0007669"/>
    <property type="project" value="TreeGrafter"/>
</dbReference>
<feature type="compositionally biased region" description="Acidic residues" evidence="1">
    <location>
        <begin position="188"/>
        <end position="201"/>
    </location>
</feature>
<evidence type="ECO:0000259" key="2">
    <source>
        <dbReference type="Pfam" id="PF25121"/>
    </source>
</evidence>
<protein>
    <submittedName>
        <fullName evidence="5">NUC153 domain-containing protein</fullName>
    </submittedName>
</protein>
<feature type="compositionally biased region" description="Acidic residues" evidence="1">
    <location>
        <begin position="505"/>
        <end position="523"/>
    </location>
</feature>
<feature type="compositionally biased region" description="Basic and acidic residues" evidence="1">
    <location>
        <begin position="1"/>
        <end position="15"/>
    </location>
</feature>
<gene>
    <name evidence="3" type="ORF">HNAJ_LOCUS827</name>
</gene>
<feature type="compositionally biased region" description="Basic and acidic residues" evidence="1">
    <location>
        <begin position="175"/>
        <end position="187"/>
    </location>
</feature>
<reference evidence="3 4" key="2">
    <citation type="submission" date="2018-11" db="EMBL/GenBank/DDBJ databases">
        <authorList>
            <consortium name="Pathogen Informatics"/>
        </authorList>
    </citation>
    <scope>NUCLEOTIDE SEQUENCE [LARGE SCALE GENOMIC DNA]</scope>
</reference>
<evidence type="ECO:0000313" key="4">
    <source>
        <dbReference type="Proteomes" id="UP000278807"/>
    </source>
</evidence>
<dbReference type="GO" id="GO:0006364">
    <property type="term" value="P:rRNA processing"/>
    <property type="evidence" value="ECO:0007669"/>
    <property type="project" value="InterPro"/>
</dbReference>
<evidence type="ECO:0000313" key="5">
    <source>
        <dbReference type="WBParaSite" id="HNAJ_0000082701-mRNA-1"/>
    </source>
</evidence>
<feature type="compositionally biased region" description="Basic residues" evidence="1">
    <location>
        <begin position="46"/>
        <end position="57"/>
    </location>
</feature>
<dbReference type="InterPro" id="IPR056750">
    <property type="entry name" value="RRM_ESF1"/>
</dbReference>
<feature type="region of interest" description="Disordered" evidence="1">
    <location>
        <begin position="175"/>
        <end position="217"/>
    </location>
</feature>
<feature type="compositionally biased region" description="Acidic residues" evidence="1">
    <location>
        <begin position="435"/>
        <end position="449"/>
    </location>
</feature>
<dbReference type="WBParaSite" id="HNAJ_0000082701-mRNA-1">
    <property type="protein sequence ID" value="HNAJ_0000082701-mRNA-1"/>
    <property type="gene ID" value="HNAJ_0000082701"/>
</dbReference>
<dbReference type="Proteomes" id="UP000278807">
    <property type="component" value="Unassembled WGS sequence"/>
</dbReference>
<dbReference type="Pfam" id="PF25121">
    <property type="entry name" value="RRM_ESF1"/>
    <property type="match status" value="1"/>
</dbReference>
<feature type="region of interest" description="Disordered" evidence="1">
    <location>
        <begin position="1"/>
        <end position="108"/>
    </location>
</feature>
<dbReference type="AlphaFoldDB" id="A0A0R3T1R2"/>
<feature type="domain" description="ESF1 RRM" evidence="2">
    <location>
        <begin position="128"/>
        <end position="283"/>
    </location>
</feature>
<reference evidence="5" key="1">
    <citation type="submission" date="2017-02" db="UniProtKB">
        <authorList>
            <consortium name="WormBaseParasite"/>
        </authorList>
    </citation>
    <scope>IDENTIFICATION</scope>
</reference>
<accession>A0A0R3T1R2</accession>
<feature type="compositionally biased region" description="Basic residues" evidence="1">
    <location>
        <begin position="558"/>
        <end position="575"/>
    </location>
</feature>
<dbReference type="STRING" id="102285.A0A0R3T1R2"/>
<dbReference type="EMBL" id="UZAE01000261">
    <property type="protein sequence ID" value="VDN96686.1"/>
    <property type="molecule type" value="Genomic_DNA"/>
</dbReference>
<dbReference type="PANTHER" id="PTHR12202:SF0">
    <property type="entry name" value="ESF1 HOMOLOG"/>
    <property type="match status" value="1"/>
</dbReference>
<proteinExistence type="predicted"/>
<feature type="region of interest" description="Disordered" evidence="1">
    <location>
        <begin position="365"/>
        <end position="589"/>
    </location>
</feature>
<keyword evidence="4" id="KW-1185">Reference proteome</keyword>
<dbReference type="InterPro" id="IPR039754">
    <property type="entry name" value="Esf1"/>
</dbReference>
<evidence type="ECO:0000256" key="1">
    <source>
        <dbReference type="SAM" id="MobiDB-lite"/>
    </source>
</evidence>
<feature type="compositionally biased region" description="Basic and acidic residues" evidence="1">
    <location>
        <begin position="421"/>
        <end position="434"/>
    </location>
</feature>
<sequence>MDDKELREISRDPRFAGRLKKKTRKEKEAHKSLFEGIEEEETFKDKRGKPWSRKPLRYAKQLLEKEKEDESEGETEEYDADESDESSSSDSDSYEEDNEFDPEEKLIDLQDADWFELVKDAEPTEEETKRLAVLHFDWDNSNAQTIFLALESFLPPGSTLDKVTIYPSEYGMKKMEEEERHGPKDIWEGSDVEKEDQEDEAEVNRNPSEMDADEKKAWSATSIKTRRRLRQYQLQRLKYYYAIAEFDSKETAAAIYQACNDVEFADTGIRFDLRFVPDDMNFSVPNEWAHAVSECCEVNRAKYKPRTVENTALHSTRITLSWDQTPTARTQWLREQFAEDADPKKLFSEGKAQVSQLSEYVALSSSGQSTAAPSDVDEPGPAPTVPRIHKHRPRKVPPEELRAALLSALKTRSGSESVEDEEKKSDAEGGHESNDTEDEEVEEVYDLGDSEGSKGANDSSEDESYDLTTTDDNANMKKRSKNLALSNALAKGGRKRVSKKYLPEAIDEDYSDDDDDSSLDFDDMDRASDDGTEGFTGRGKKRRFVEEDSDNNEESKETKRKKKKLAMRRKVQLKKQKQEKNREKLKELWTGENENDSRFDTFLTDPTFGVSQMHKEYKEAAEFLNFMRRRRGPLLASKKGGDQEKAASSNSQ</sequence>
<feature type="compositionally biased region" description="Acidic residues" evidence="1">
    <location>
        <begin position="69"/>
        <end position="102"/>
    </location>
</feature>
<organism evidence="5">
    <name type="scientific">Rodentolepis nana</name>
    <name type="common">Dwarf tapeworm</name>
    <name type="synonym">Hymenolepis nana</name>
    <dbReference type="NCBI Taxonomy" id="102285"/>
    <lineage>
        <taxon>Eukaryota</taxon>
        <taxon>Metazoa</taxon>
        <taxon>Spiralia</taxon>
        <taxon>Lophotrochozoa</taxon>
        <taxon>Platyhelminthes</taxon>
        <taxon>Cestoda</taxon>
        <taxon>Eucestoda</taxon>
        <taxon>Cyclophyllidea</taxon>
        <taxon>Hymenolepididae</taxon>
        <taxon>Rodentolepis</taxon>
    </lineage>
</organism>
<dbReference type="OrthoDB" id="431825at2759"/>
<evidence type="ECO:0000313" key="3">
    <source>
        <dbReference type="EMBL" id="VDN96686.1"/>
    </source>
</evidence>